<protein>
    <submittedName>
        <fullName evidence="7">Acetolactate synthase</fullName>
    </submittedName>
</protein>
<feature type="domain" description="Thiamine pyrophosphate enzyme central" evidence="4">
    <location>
        <begin position="192"/>
        <end position="328"/>
    </location>
</feature>
<evidence type="ECO:0000259" key="6">
    <source>
        <dbReference type="Pfam" id="PF02776"/>
    </source>
</evidence>
<reference evidence="7 8" key="1">
    <citation type="submission" date="2019-07" db="EMBL/GenBank/DDBJ databases">
        <title>Whole genome shotgun sequence of Aneurinibacillus danicus NBRC 102444.</title>
        <authorList>
            <person name="Hosoyama A."/>
            <person name="Uohara A."/>
            <person name="Ohji S."/>
            <person name="Ichikawa N."/>
        </authorList>
    </citation>
    <scope>NUCLEOTIDE SEQUENCE [LARGE SCALE GENOMIC DNA]</scope>
    <source>
        <strain evidence="7 8">NBRC 102444</strain>
    </source>
</reference>
<proteinExistence type="inferred from homology"/>
<comment type="caution">
    <text evidence="7">The sequence shown here is derived from an EMBL/GenBank/DDBJ whole genome shotgun (WGS) entry which is preliminary data.</text>
</comment>
<keyword evidence="8" id="KW-1185">Reference proteome</keyword>
<dbReference type="CDD" id="cd00568">
    <property type="entry name" value="TPP_enzymes"/>
    <property type="match status" value="1"/>
</dbReference>
<dbReference type="GO" id="GO:0009099">
    <property type="term" value="P:L-valine biosynthetic process"/>
    <property type="evidence" value="ECO:0007669"/>
    <property type="project" value="TreeGrafter"/>
</dbReference>
<dbReference type="Pfam" id="PF02776">
    <property type="entry name" value="TPP_enzyme_N"/>
    <property type="match status" value="1"/>
</dbReference>
<dbReference type="InterPro" id="IPR012000">
    <property type="entry name" value="Thiamin_PyroP_enz_cen_dom"/>
</dbReference>
<dbReference type="InterPro" id="IPR012001">
    <property type="entry name" value="Thiamin_PyroP_enz_TPP-bd_dom"/>
</dbReference>
<keyword evidence="2 3" id="KW-0786">Thiamine pyrophosphate</keyword>
<dbReference type="SUPFAM" id="SSF52518">
    <property type="entry name" value="Thiamin diphosphate-binding fold (THDP-binding)"/>
    <property type="match status" value="2"/>
</dbReference>
<feature type="domain" description="Thiamine pyrophosphate enzyme TPP-binding" evidence="5">
    <location>
        <begin position="381"/>
        <end position="528"/>
    </location>
</feature>
<dbReference type="CDD" id="cd07035">
    <property type="entry name" value="TPP_PYR_POX_like"/>
    <property type="match status" value="1"/>
</dbReference>
<evidence type="ECO:0000256" key="3">
    <source>
        <dbReference type="RuleBase" id="RU362132"/>
    </source>
</evidence>
<dbReference type="Pfam" id="PF02775">
    <property type="entry name" value="TPP_enzyme_C"/>
    <property type="match status" value="1"/>
</dbReference>
<dbReference type="GO" id="GO:0000287">
    <property type="term" value="F:magnesium ion binding"/>
    <property type="evidence" value="ECO:0007669"/>
    <property type="project" value="InterPro"/>
</dbReference>
<dbReference type="GO" id="GO:0050660">
    <property type="term" value="F:flavin adenine dinucleotide binding"/>
    <property type="evidence" value="ECO:0007669"/>
    <property type="project" value="TreeGrafter"/>
</dbReference>
<dbReference type="PANTHER" id="PTHR18968:SF13">
    <property type="entry name" value="ACETOLACTATE SYNTHASE CATALYTIC SUBUNIT, MITOCHONDRIAL"/>
    <property type="match status" value="1"/>
</dbReference>
<feature type="domain" description="Thiamine pyrophosphate enzyme N-terminal TPP-binding" evidence="6">
    <location>
        <begin position="4"/>
        <end position="110"/>
    </location>
</feature>
<dbReference type="Proteomes" id="UP000321157">
    <property type="component" value="Unassembled WGS sequence"/>
</dbReference>
<evidence type="ECO:0000313" key="8">
    <source>
        <dbReference type="Proteomes" id="UP000321157"/>
    </source>
</evidence>
<comment type="similarity">
    <text evidence="1 3">Belongs to the TPP enzyme family.</text>
</comment>
<evidence type="ECO:0000256" key="2">
    <source>
        <dbReference type="ARBA" id="ARBA00023052"/>
    </source>
</evidence>
<organism evidence="7 8">
    <name type="scientific">Aneurinibacillus danicus</name>
    <dbReference type="NCBI Taxonomy" id="267746"/>
    <lineage>
        <taxon>Bacteria</taxon>
        <taxon>Bacillati</taxon>
        <taxon>Bacillota</taxon>
        <taxon>Bacilli</taxon>
        <taxon>Bacillales</taxon>
        <taxon>Paenibacillaceae</taxon>
        <taxon>Aneurinibacillus group</taxon>
        <taxon>Aneurinibacillus</taxon>
    </lineage>
</organism>
<dbReference type="Gene3D" id="3.40.50.1220">
    <property type="entry name" value="TPP-binding domain"/>
    <property type="match status" value="1"/>
</dbReference>
<dbReference type="GO" id="GO:0030976">
    <property type="term" value="F:thiamine pyrophosphate binding"/>
    <property type="evidence" value="ECO:0007669"/>
    <property type="project" value="InterPro"/>
</dbReference>
<dbReference type="OrthoDB" id="4494979at2"/>
<dbReference type="GO" id="GO:0005948">
    <property type="term" value="C:acetolactate synthase complex"/>
    <property type="evidence" value="ECO:0007669"/>
    <property type="project" value="TreeGrafter"/>
</dbReference>
<dbReference type="SUPFAM" id="SSF52467">
    <property type="entry name" value="DHS-like NAD/FAD-binding domain"/>
    <property type="match status" value="1"/>
</dbReference>
<evidence type="ECO:0000313" key="7">
    <source>
        <dbReference type="EMBL" id="GEN34166.1"/>
    </source>
</evidence>
<evidence type="ECO:0000256" key="1">
    <source>
        <dbReference type="ARBA" id="ARBA00007812"/>
    </source>
</evidence>
<dbReference type="EMBL" id="BJXX01000068">
    <property type="protein sequence ID" value="GEN34166.1"/>
    <property type="molecule type" value="Genomic_DNA"/>
</dbReference>
<dbReference type="GO" id="GO:0009097">
    <property type="term" value="P:isoleucine biosynthetic process"/>
    <property type="evidence" value="ECO:0007669"/>
    <property type="project" value="TreeGrafter"/>
</dbReference>
<dbReference type="InterPro" id="IPR011766">
    <property type="entry name" value="TPP_enzyme_TPP-bd"/>
</dbReference>
<dbReference type="Pfam" id="PF00205">
    <property type="entry name" value="TPP_enzyme_M"/>
    <property type="match status" value="1"/>
</dbReference>
<dbReference type="InterPro" id="IPR045229">
    <property type="entry name" value="TPP_enz"/>
</dbReference>
<dbReference type="RefSeq" id="WP_146809453.1">
    <property type="nucleotide sequence ID" value="NZ_BJXX01000068.1"/>
</dbReference>
<dbReference type="Gene3D" id="3.40.50.970">
    <property type="match status" value="2"/>
</dbReference>
<dbReference type="InterPro" id="IPR029061">
    <property type="entry name" value="THDP-binding"/>
</dbReference>
<dbReference type="PANTHER" id="PTHR18968">
    <property type="entry name" value="THIAMINE PYROPHOSPHATE ENZYMES"/>
    <property type="match status" value="1"/>
</dbReference>
<name>A0A511V5F4_9BACL</name>
<dbReference type="InterPro" id="IPR029035">
    <property type="entry name" value="DHS-like_NAD/FAD-binding_dom"/>
</dbReference>
<accession>A0A511V5F4</accession>
<sequence length="546" mass="58961">MKKKVYTVLVENFREWGVEHVFGIPGKSISPLMLEVNSKGIEYVLSRHEAGAGFEAAGYALMKKTVGIAIGTSGPGGTNFLTAAAQAKEHEIPVLFITGHPSMQETGQALGQDSSHFGVDLVKMFEPVTNFSGFVSRGDLLHSYLHHALEKAWTGTKGPVHLCIPFDVLMEEIETFLLPLPNHVSSVISSGLEQVISLLNEARKPVLFIGKGTVAAEAYEEVRILAEHWRIPVITAPGGKGAFPTFHPLCLGGFGLGGTEKASNYLRSGVDVMVVVGSRLCDMDLSGFDKEMYPEKVVQFEQDLTFIGKSIPVPTYPVLGDIRQNLRQVIEKAGASSRDDDDVPVIEIENMNAKSAGLLSAVQAIKSLRSSLPEDAVLFGDAGSHTFYAVRHYDIYKPGTFYLDEVFLAMGHAIGYAIGAKMAAPEKVIACITGDGCMMMHGTEISTAVNHRIPVLFIVLNNGRLDMVDKGMSYNTGRSVGAVYDVPLNVSKFAQSMGAYAACCHTENDIREAIASALKANGPTVIEIMVNPMEVPPILTRLLTMA</sequence>
<dbReference type="AlphaFoldDB" id="A0A511V5F4"/>
<evidence type="ECO:0000259" key="5">
    <source>
        <dbReference type="Pfam" id="PF02775"/>
    </source>
</evidence>
<dbReference type="GO" id="GO:0003984">
    <property type="term" value="F:acetolactate synthase activity"/>
    <property type="evidence" value="ECO:0007669"/>
    <property type="project" value="TreeGrafter"/>
</dbReference>
<gene>
    <name evidence="7" type="ORF">ADA01nite_16260</name>
</gene>
<evidence type="ECO:0000259" key="4">
    <source>
        <dbReference type="Pfam" id="PF00205"/>
    </source>
</evidence>